<proteinExistence type="predicted"/>
<dbReference type="EMBL" id="VYZN01000075">
    <property type="protein sequence ID" value="KAE9523898.1"/>
    <property type="molecule type" value="Genomic_DNA"/>
</dbReference>
<dbReference type="PANTHER" id="PTHR21505:SF8">
    <property type="entry name" value="DPT-YFP REPRESSOR BY OVEREXPRESSION, ISOFORM D-RELATED"/>
    <property type="match status" value="1"/>
</dbReference>
<dbReference type="PANTHER" id="PTHR21505">
    <property type="entry name" value="MADF DOMAIN-CONTAINING PROTEIN-RELATED"/>
    <property type="match status" value="1"/>
</dbReference>
<comment type="caution">
    <text evidence="2">The sequence shown here is derived from an EMBL/GenBank/DDBJ whole genome shotgun (WGS) entry which is preliminary data.</text>
</comment>
<evidence type="ECO:0000259" key="1">
    <source>
        <dbReference type="Pfam" id="PF10545"/>
    </source>
</evidence>
<feature type="domain" description="MADF" evidence="1">
    <location>
        <begin position="14"/>
        <end position="56"/>
    </location>
</feature>
<organism evidence="2 3">
    <name type="scientific">Aphis glycines</name>
    <name type="common">Soybean aphid</name>
    <dbReference type="NCBI Taxonomy" id="307491"/>
    <lineage>
        <taxon>Eukaryota</taxon>
        <taxon>Metazoa</taxon>
        <taxon>Ecdysozoa</taxon>
        <taxon>Arthropoda</taxon>
        <taxon>Hexapoda</taxon>
        <taxon>Insecta</taxon>
        <taxon>Pterygota</taxon>
        <taxon>Neoptera</taxon>
        <taxon>Paraneoptera</taxon>
        <taxon>Hemiptera</taxon>
        <taxon>Sternorrhyncha</taxon>
        <taxon>Aphidomorpha</taxon>
        <taxon>Aphidoidea</taxon>
        <taxon>Aphididae</taxon>
        <taxon>Aphidini</taxon>
        <taxon>Aphis</taxon>
        <taxon>Aphis</taxon>
    </lineage>
</organism>
<dbReference type="AlphaFoldDB" id="A0A6G0T0H0"/>
<name>A0A6G0T0H0_APHGL</name>
<evidence type="ECO:0000313" key="2">
    <source>
        <dbReference type="EMBL" id="KAE9523898.1"/>
    </source>
</evidence>
<evidence type="ECO:0000313" key="3">
    <source>
        <dbReference type="Proteomes" id="UP000475862"/>
    </source>
</evidence>
<dbReference type="InterPro" id="IPR006578">
    <property type="entry name" value="MADF-dom"/>
</dbReference>
<accession>A0A6G0T0H0</accession>
<dbReference type="Proteomes" id="UP000475862">
    <property type="component" value="Unassembled WGS sequence"/>
</dbReference>
<sequence>MTAIITEREVISEFLEMYKEFTCLWDISCKQYSNKDARNQALQVLLEKLKVIDKEASIATVQDSKGTGAGLKDVYIPTLWYFEYLTFLDDKETLNRSGVDTLDICGDDEVSETQSLISEPSNPSAIKRRATNFQKKQERLIECAQQLMSTEDGPTESYGRAIGLQLKDMNRTQQCIAEKLISEVIFFGKMEKLTLQSSIALNSYANSGNHTSASPSPSASSMSNSSDTLNIFPITHGTMPISSISTLNEIPNDIQHAYNMQEFLTYKNLQ</sequence>
<gene>
    <name evidence="2" type="ORF">AGLY_015786</name>
</gene>
<reference evidence="2 3" key="1">
    <citation type="submission" date="2019-08" db="EMBL/GenBank/DDBJ databases">
        <title>The genome of the soybean aphid Biotype 1, its phylome, world population structure and adaptation to the North American continent.</title>
        <authorList>
            <person name="Giordano R."/>
            <person name="Donthu R.K."/>
            <person name="Hernandez A.G."/>
            <person name="Wright C.L."/>
            <person name="Zimin A.V."/>
        </authorList>
    </citation>
    <scope>NUCLEOTIDE SEQUENCE [LARGE SCALE GENOMIC DNA]</scope>
    <source>
        <tissue evidence="2">Whole aphids</tissue>
    </source>
</reference>
<keyword evidence="3" id="KW-1185">Reference proteome</keyword>
<dbReference type="OrthoDB" id="6624195at2759"/>
<dbReference type="Pfam" id="PF10545">
    <property type="entry name" value="MADF_DNA_bdg"/>
    <property type="match status" value="1"/>
</dbReference>
<protein>
    <recommendedName>
        <fullName evidence="1">MADF domain-containing protein</fullName>
    </recommendedName>
</protein>